<gene>
    <name evidence="1" type="ORF">SAMN04488500_106127</name>
</gene>
<accession>A0A1W2AU72</accession>
<dbReference type="Proteomes" id="UP000192738">
    <property type="component" value="Unassembled WGS sequence"/>
</dbReference>
<dbReference type="AlphaFoldDB" id="A0A1W2AU72"/>
<organism evidence="1 2">
    <name type="scientific">Sporomusa malonica</name>
    <dbReference type="NCBI Taxonomy" id="112901"/>
    <lineage>
        <taxon>Bacteria</taxon>
        <taxon>Bacillati</taxon>
        <taxon>Bacillota</taxon>
        <taxon>Negativicutes</taxon>
        <taxon>Selenomonadales</taxon>
        <taxon>Sporomusaceae</taxon>
        <taxon>Sporomusa</taxon>
    </lineage>
</organism>
<sequence length="64" mass="7228">MKTKQRIALLEKEVAELKGLVSVQPIEVTIEPQITALRSLNEKDLINLIRSAHNVRTKGRDKHG</sequence>
<dbReference type="STRING" id="112901.SAMN04488500_106127"/>
<keyword evidence="2" id="KW-1185">Reference proteome</keyword>
<evidence type="ECO:0000313" key="2">
    <source>
        <dbReference type="Proteomes" id="UP000192738"/>
    </source>
</evidence>
<dbReference type="EMBL" id="FWXI01000006">
    <property type="protein sequence ID" value="SMC64277.1"/>
    <property type="molecule type" value="Genomic_DNA"/>
</dbReference>
<protein>
    <submittedName>
        <fullName evidence="1">Uncharacterized protein</fullName>
    </submittedName>
</protein>
<reference evidence="1 2" key="1">
    <citation type="submission" date="2017-04" db="EMBL/GenBank/DDBJ databases">
        <authorList>
            <person name="Afonso C.L."/>
            <person name="Miller P.J."/>
            <person name="Scott M.A."/>
            <person name="Spackman E."/>
            <person name="Goraichik I."/>
            <person name="Dimitrov K.M."/>
            <person name="Suarez D.L."/>
            <person name="Swayne D.E."/>
        </authorList>
    </citation>
    <scope>NUCLEOTIDE SEQUENCE [LARGE SCALE GENOMIC DNA]</scope>
    <source>
        <strain evidence="1 2">DSM 5090</strain>
    </source>
</reference>
<proteinExistence type="predicted"/>
<dbReference type="RefSeq" id="WP_084575339.1">
    <property type="nucleotide sequence ID" value="NZ_CP155572.1"/>
</dbReference>
<name>A0A1W2AU72_9FIRM</name>
<evidence type="ECO:0000313" key="1">
    <source>
        <dbReference type="EMBL" id="SMC64277.1"/>
    </source>
</evidence>